<keyword evidence="4" id="KW-1185">Reference proteome</keyword>
<organism evidence="3 4">
    <name type="scientific">Candidatus Electronema aureum</name>
    <dbReference type="NCBI Taxonomy" id="2005002"/>
    <lineage>
        <taxon>Bacteria</taxon>
        <taxon>Pseudomonadati</taxon>
        <taxon>Thermodesulfobacteriota</taxon>
        <taxon>Desulfobulbia</taxon>
        <taxon>Desulfobulbales</taxon>
        <taxon>Desulfobulbaceae</taxon>
        <taxon>Candidatus Electronema</taxon>
    </lineage>
</organism>
<protein>
    <submittedName>
        <fullName evidence="3">Surface antigen</fullName>
    </submittedName>
</protein>
<proteinExistence type="predicted"/>
<dbReference type="InterPro" id="IPR016364">
    <property type="entry name" value="Surface_antigen_Rickettsia"/>
</dbReference>
<dbReference type="AlphaFoldDB" id="A0A521G013"/>
<keyword evidence="1" id="KW-0732">Signal</keyword>
<feature type="chain" id="PRO_5021754614" evidence="1">
    <location>
        <begin position="23"/>
        <end position="148"/>
    </location>
</feature>
<dbReference type="Proteomes" id="UP000316238">
    <property type="component" value="Unassembled WGS sequence"/>
</dbReference>
<gene>
    <name evidence="3" type="ORF">CDV28_12922</name>
</gene>
<name>A0A521G013_9BACT</name>
<dbReference type="PIRSF" id="PIRSF002721">
    <property type="entry name" value="Surface_antigen_Rickettsia"/>
    <property type="match status" value="1"/>
</dbReference>
<dbReference type="InterPro" id="IPR039567">
    <property type="entry name" value="Gly-zipper"/>
</dbReference>
<accession>A0A521G013</accession>
<sequence length="148" mass="15447">MKKTHLMGAALTVLLFSSCVGANKAQMGGVGGAAAGAIAGQAIGKNTGATLIGAAVGGTLGYIIGNEMDKYDQQQLSRAYETAPSGQTTSWVNPDKGNQYQVTPQPAYTAPNNQICRKAEIVAVIDGRTERTYSTACRDGYGSWQLQN</sequence>
<dbReference type="EMBL" id="NQJD01000029">
    <property type="protein sequence ID" value="TAA74357.1"/>
    <property type="molecule type" value="Genomic_DNA"/>
</dbReference>
<evidence type="ECO:0000259" key="2">
    <source>
        <dbReference type="Pfam" id="PF13488"/>
    </source>
</evidence>
<dbReference type="Pfam" id="PF13488">
    <property type="entry name" value="Gly-zipper_Omp"/>
    <property type="match status" value="1"/>
</dbReference>
<dbReference type="PROSITE" id="PS51257">
    <property type="entry name" value="PROKAR_LIPOPROTEIN"/>
    <property type="match status" value="1"/>
</dbReference>
<feature type="signal peptide" evidence="1">
    <location>
        <begin position="1"/>
        <end position="22"/>
    </location>
</feature>
<comment type="caution">
    <text evidence="3">The sequence shown here is derived from an EMBL/GenBank/DDBJ whole genome shotgun (WGS) entry which is preliminary data.</text>
</comment>
<evidence type="ECO:0000256" key="1">
    <source>
        <dbReference type="SAM" id="SignalP"/>
    </source>
</evidence>
<evidence type="ECO:0000313" key="4">
    <source>
        <dbReference type="Proteomes" id="UP000316238"/>
    </source>
</evidence>
<feature type="domain" description="Glycine zipper" evidence="2">
    <location>
        <begin position="27"/>
        <end position="70"/>
    </location>
</feature>
<reference evidence="3" key="1">
    <citation type="submission" date="2017-07" db="EMBL/GenBank/DDBJ databases">
        <title>The cable genome - Insights into the physiology and evolution of filamentous bacteria capable of sulfide oxidation via long distance electron transfer.</title>
        <authorList>
            <person name="Thorup C."/>
            <person name="Bjerg J.T."/>
            <person name="Schreiber L."/>
            <person name="Nielsen L.P."/>
            <person name="Kjeldsen K.U."/>
            <person name="Boesen T."/>
            <person name="Boggild A."/>
            <person name="Meysman F."/>
            <person name="Geelhoed J."/>
            <person name="Schramm A."/>
        </authorList>
    </citation>
    <scope>NUCLEOTIDE SEQUENCE [LARGE SCALE GENOMIC DNA]</scope>
    <source>
        <strain evidence="3">GS</strain>
    </source>
</reference>
<evidence type="ECO:0000313" key="3">
    <source>
        <dbReference type="EMBL" id="TAA74357.1"/>
    </source>
</evidence>